<gene>
    <name evidence="3" type="ORF">HGA07_19250</name>
</gene>
<proteinExistence type="predicted"/>
<evidence type="ECO:0000256" key="1">
    <source>
        <dbReference type="SAM" id="MobiDB-lite"/>
    </source>
</evidence>
<evidence type="ECO:0000313" key="4">
    <source>
        <dbReference type="Proteomes" id="UP000523447"/>
    </source>
</evidence>
<evidence type="ECO:0008006" key="5">
    <source>
        <dbReference type="Google" id="ProtNLM"/>
    </source>
</evidence>
<accession>A0A7X6LZZ5</accession>
<dbReference type="RefSeq" id="WP_040724187.1">
    <property type="nucleotide sequence ID" value="NZ_CAWPHS010000014.1"/>
</dbReference>
<dbReference type="Proteomes" id="UP000523447">
    <property type="component" value="Unassembled WGS sequence"/>
</dbReference>
<reference evidence="3 4" key="1">
    <citation type="submission" date="2020-04" db="EMBL/GenBank/DDBJ databases">
        <title>MicrobeNet Type strains.</title>
        <authorList>
            <person name="Nicholson A.C."/>
        </authorList>
    </citation>
    <scope>NUCLEOTIDE SEQUENCE [LARGE SCALE GENOMIC DNA]</scope>
    <source>
        <strain evidence="3 4">DSM 44445</strain>
    </source>
</reference>
<name>A0A7X6LZZ5_9NOCA</name>
<feature type="compositionally biased region" description="Basic residues" evidence="1">
    <location>
        <begin position="77"/>
        <end position="89"/>
    </location>
</feature>
<keyword evidence="2" id="KW-0732">Signal</keyword>
<feature type="chain" id="PRO_5030927717" description="Small secreted domain DUF320" evidence="2">
    <location>
        <begin position="27"/>
        <end position="89"/>
    </location>
</feature>
<comment type="caution">
    <text evidence="3">The sequence shown here is derived from an EMBL/GenBank/DDBJ whole genome shotgun (WGS) entry which is preliminary data.</text>
</comment>
<sequence>MKLRNLIGTAAVAVAATGALYGTASATPSYIDSGSAGSGSADGASDGGGTLCGDGTVSPSTGPGTCSHHGGEQKNQGHVHHGGGGHGRR</sequence>
<keyword evidence="4" id="KW-1185">Reference proteome</keyword>
<feature type="compositionally biased region" description="Low complexity" evidence="1">
    <location>
        <begin position="32"/>
        <end position="44"/>
    </location>
</feature>
<evidence type="ECO:0000256" key="2">
    <source>
        <dbReference type="SAM" id="SignalP"/>
    </source>
</evidence>
<protein>
    <recommendedName>
        <fullName evidence="5">Small secreted domain DUF320</fullName>
    </recommendedName>
</protein>
<dbReference type="EMBL" id="JAAXPE010000021">
    <property type="protein sequence ID" value="NKY87759.1"/>
    <property type="molecule type" value="Genomic_DNA"/>
</dbReference>
<feature type="region of interest" description="Disordered" evidence="1">
    <location>
        <begin position="31"/>
        <end position="89"/>
    </location>
</feature>
<dbReference type="AlphaFoldDB" id="A0A7X6LZZ5"/>
<feature type="signal peptide" evidence="2">
    <location>
        <begin position="1"/>
        <end position="26"/>
    </location>
</feature>
<organism evidence="3 4">
    <name type="scientific">Nocardia veterana</name>
    <dbReference type="NCBI Taxonomy" id="132249"/>
    <lineage>
        <taxon>Bacteria</taxon>
        <taxon>Bacillati</taxon>
        <taxon>Actinomycetota</taxon>
        <taxon>Actinomycetes</taxon>
        <taxon>Mycobacteriales</taxon>
        <taxon>Nocardiaceae</taxon>
        <taxon>Nocardia</taxon>
    </lineage>
</organism>
<evidence type="ECO:0000313" key="3">
    <source>
        <dbReference type="EMBL" id="NKY87759.1"/>
    </source>
</evidence>